<dbReference type="RefSeq" id="WP_254011939.1">
    <property type="nucleotide sequence ID" value="NZ_JAMZMM010000096.1"/>
</dbReference>
<evidence type="ECO:0000313" key="5">
    <source>
        <dbReference type="Proteomes" id="UP001204953"/>
    </source>
</evidence>
<dbReference type="PANTHER" id="PTHR47363">
    <property type="entry name" value="GLUCOKINASE"/>
    <property type="match status" value="1"/>
</dbReference>
<proteinExistence type="inferred from homology"/>
<dbReference type="Gene3D" id="3.30.420.40">
    <property type="match status" value="1"/>
</dbReference>
<keyword evidence="2" id="KW-0418">Kinase</keyword>
<organism evidence="4 5">
    <name type="scientific">Limnofasciculus baicalensis BBK-W-15</name>
    <dbReference type="NCBI Taxonomy" id="2699891"/>
    <lineage>
        <taxon>Bacteria</taxon>
        <taxon>Bacillati</taxon>
        <taxon>Cyanobacteriota</taxon>
        <taxon>Cyanophyceae</taxon>
        <taxon>Coleofasciculales</taxon>
        <taxon>Coleofasciculaceae</taxon>
        <taxon>Limnofasciculus</taxon>
        <taxon>Limnofasciculus baicalensis</taxon>
    </lineage>
</organism>
<dbReference type="AlphaFoldDB" id="A0AAE3GR31"/>
<comment type="caution">
    <text evidence="4">The sequence shown here is derived from an EMBL/GenBank/DDBJ whole genome shotgun (WGS) entry which is preliminary data.</text>
</comment>
<dbReference type="NCBIfam" id="TIGR00749">
    <property type="entry name" value="glk"/>
    <property type="match status" value="1"/>
</dbReference>
<dbReference type="EMBL" id="JAMZMM010000096">
    <property type="protein sequence ID" value="MCP2729155.1"/>
    <property type="molecule type" value="Genomic_DNA"/>
</dbReference>
<dbReference type="GO" id="GO:0005536">
    <property type="term" value="F:D-glucose binding"/>
    <property type="evidence" value="ECO:0007669"/>
    <property type="project" value="InterPro"/>
</dbReference>
<accession>A0AAE3GR31</accession>
<dbReference type="CDD" id="cd24008">
    <property type="entry name" value="ASKHA_NBD_GLK"/>
    <property type="match status" value="1"/>
</dbReference>
<dbReference type="EC" id="2.7.1.2" evidence="4"/>
<dbReference type="Gene3D" id="3.40.367.20">
    <property type="match status" value="1"/>
</dbReference>
<reference evidence="4" key="1">
    <citation type="submission" date="2022-06" db="EMBL/GenBank/DDBJ databases">
        <title>New cyanobacteria of genus Symplocastrum in benthos of Lake Baikal.</title>
        <authorList>
            <person name="Sorokovikova E."/>
            <person name="Tikhonova I."/>
            <person name="Krasnopeev A."/>
            <person name="Evseev P."/>
            <person name="Gladkikh A."/>
            <person name="Belykh O."/>
        </authorList>
    </citation>
    <scope>NUCLEOTIDE SEQUENCE</scope>
    <source>
        <strain evidence="4">BBK-W-15</strain>
    </source>
</reference>
<dbReference type="GO" id="GO:0004340">
    <property type="term" value="F:glucokinase activity"/>
    <property type="evidence" value="ECO:0007669"/>
    <property type="project" value="UniProtKB-EC"/>
</dbReference>
<name>A0AAE3GR31_9CYAN</name>
<evidence type="ECO:0000256" key="2">
    <source>
        <dbReference type="ARBA" id="ARBA00022777"/>
    </source>
</evidence>
<dbReference type="Pfam" id="PF02685">
    <property type="entry name" value="Glucokinase"/>
    <property type="match status" value="1"/>
</dbReference>
<dbReference type="InterPro" id="IPR043129">
    <property type="entry name" value="ATPase_NBD"/>
</dbReference>
<comment type="similarity">
    <text evidence="3">Belongs to the bacterial glucokinase family.</text>
</comment>
<dbReference type="Proteomes" id="UP001204953">
    <property type="component" value="Unassembled WGS sequence"/>
</dbReference>
<gene>
    <name evidence="4" type="ORF">NJ959_11870</name>
</gene>
<dbReference type="GO" id="GO:0005524">
    <property type="term" value="F:ATP binding"/>
    <property type="evidence" value="ECO:0007669"/>
    <property type="project" value="InterPro"/>
</dbReference>
<dbReference type="InterPro" id="IPR003836">
    <property type="entry name" value="Glucokinase"/>
</dbReference>
<keyword evidence="1 4" id="KW-0808">Transferase</keyword>
<keyword evidence="5" id="KW-1185">Reference proteome</keyword>
<evidence type="ECO:0000256" key="3">
    <source>
        <dbReference type="RuleBase" id="RU004046"/>
    </source>
</evidence>
<evidence type="ECO:0000256" key="1">
    <source>
        <dbReference type="ARBA" id="ARBA00022679"/>
    </source>
</evidence>
<dbReference type="GO" id="GO:0006096">
    <property type="term" value="P:glycolytic process"/>
    <property type="evidence" value="ECO:0007669"/>
    <property type="project" value="InterPro"/>
</dbReference>
<sequence>MLLLAGDIGGTNTRLCLVRIENDGTSFTTIRETVYSSSQDDFVPIVEKFLGQEDKPEKACFAVAGPVLNNKCKLTNLHWSELDGEKLQKDLHIPKVSLINDFVAVGYNIVLESDEQKTLETLQIGEPSPTAPIGIIGAGTGLGQAFAIPKGNSYQVFPTEGGHVDFAPQNDLESELLKYLRKDGKVDVEGVVSGPGIVEIFRFLREYKFDGEAVENIEEDAAAIAKAAGQGNILCQETMGMFVEAYGSAVGNMAVSFLPFGGIYIAGGIAAQNLNLMKDGRFMAAFSNKARVNPALLAKIPVHIVVNTMEGLMGAVKYAAQIM</sequence>
<evidence type="ECO:0000313" key="4">
    <source>
        <dbReference type="EMBL" id="MCP2729155.1"/>
    </source>
</evidence>
<dbReference type="NCBIfam" id="NF001415">
    <property type="entry name" value="PRK00292.1-2"/>
    <property type="match status" value="1"/>
</dbReference>
<dbReference type="PANTHER" id="PTHR47363:SF1">
    <property type="entry name" value="GLUCOKINASE"/>
    <property type="match status" value="1"/>
</dbReference>
<dbReference type="SUPFAM" id="SSF53067">
    <property type="entry name" value="Actin-like ATPase domain"/>
    <property type="match status" value="1"/>
</dbReference>
<protein>
    <submittedName>
        <fullName evidence="4">Glucokinase</fullName>
        <ecNumber evidence="4">2.7.1.2</ecNumber>
    </submittedName>
</protein>